<dbReference type="GO" id="GO:0008270">
    <property type="term" value="F:zinc ion binding"/>
    <property type="evidence" value="ECO:0007669"/>
    <property type="project" value="UniProtKB-KW"/>
</dbReference>
<evidence type="ECO:0000256" key="5">
    <source>
        <dbReference type="PROSITE-ProRule" id="PRU00047"/>
    </source>
</evidence>
<protein>
    <submittedName>
        <fullName evidence="8">CG12863</fullName>
    </submittedName>
</protein>
<keyword evidence="5" id="KW-0862">Zinc</keyword>
<dbReference type="PROSITE" id="PS51270">
    <property type="entry name" value="ZF_CTCHY"/>
    <property type="match status" value="1"/>
</dbReference>
<dbReference type="PROSITE" id="PS50216">
    <property type="entry name" value="DHHC"/>
    <property type="match status" value="1"/>
</dbReference>
<organism evidence="8 9">
    <name type="scientific">Drosophila busckii</name>
    <name type="common">Fruit fly</name>
    <dbReference type="NCBI Taxonomy" id="30019"/>
    <lineage>
        <taxon>Eukaryota</taxon>
        <taxon>Metazoa</taxon>
        <taxon>Ecdysozoa</taxon>
        <taxon>Arthropoda</taxon>
        <taxon>Hexapoda</taxon>
        <taxon>Insecta</taxon>
        <taxon>Pterygota</taxon>
        <taxon>Neoptera</taxon>
        <taxon>Endopterygota</taxon>
        <taxon>Diptera</taxon>
        <taxon>Brachycera</taxon>
        <taxon>Muscomorpha</taxon>
        <taxon>Ephydroidea</taxon>
        <taxon>Drosophilidae</taxon>
        <taxon>Drosophila</taxon>
    </lineage>
</organism>
<gene>
    <name evidence="8" type="ORF">Dbus_chr2Rg1548</name>
</gene>
<dbReference type="GO" id="GO:0008988">
    <property type="term" value="F:rRNA (adenine-N6-)-methyltransferase activity"/>
    <property type="evidence" value="ECO:0007669"/>
    <property type="project" value="InterPro"/>
</dbReference>
<keyword evidence="5" id="KW-0863">Zinc-finger</keyword>
<keyword evidence="5" id="KW-0479">Metal-binding</keyword>
<dbReference type="SMR" id="A0A0M3QV84"/>
<name>A0A0M3QV84_DROBS</name>
<dbReference type="PANTHER" id="PTHR13493">
    <property type="entry name" value="ZINC FINGER CCHC DOMAIN-CONTAINING"/>
    <property type="match status" value="1"/>
</dbReference>
<dbReference type="GO" id="GO:0003676">
    <property type="term" value="F:nucleic acid binding"/>
    <property type="evidence" value="ECO:0007669"/>
    <property type="project" value="InterPro"/>
</dbReference>
<evidence type="ECO:0000259" key="7">
    <source>
        <dbReference type="PROSITE" id="PS51270"/>
    </source>
</evidence>
<dbReference type="PANTHER" id="PTHR13493:SF3">
    <property type="entry name" value="RRNA N6-ADENOSINE-METHYLTRANSFERASE ZCCHC4"/>
    <property type="match status" value="1"/>
</dbReference>
<dbReference type="STRING" id="30019.A0A0M3QV84"/>
<dbReference type="SUPFAM" id="SSF161245">
    <property type="entry name" value="Zinc hairpin stack"/>
    <property type="match status" value="1"/>
</dbReference>
<dbReference type="OMA" id="FPYFMEH"/>
<dbReference type="GO" id="GO:0005730">
    <property type="term" value="C:nucleolus"/>
    <property type="evidence" value="ECO:0007669"/>
    <property type="project" value="TreeGrafter"/>
</dbReference>
<sequence>MTENIKEKLELVVEDEDAEPAQLHPCCPHGPTLLFYRQTPNDGYFACSAHRDRKLCNFRMEKSDWNYKHRQPLLVGKYPNAVTSDKVYIDPTRELEALSQDQVHAQYFFDDKTLEFFEDQFTALKIDKVVCMGTPRLHFHLRRTGNIKSFLLDFDERFAEHLNPQEFCLYNMCNNHFFYKRQPFEMFLKCKSQERLLIVTDPPFGCRTELIAHTLRSLRRLHNDLNELPVNTPLSIFWVYPYYMGNYIRKDMPELAACDYKLNYTNHERYTNVGPSSRSYGSPVRVFTNVPLELLQLREEHGYKFCDKCQRYTALENTHCERCNNCSSLNGQTYKHCTSCDICVKPNYVHCTKCRRCSQREGHNCELYQSKQHCWLCGQLGHIETNCQVWRMMQRWQRKRKQFQQQGCLICGQSKHNERKCLQRYKYFKESHFMGHTVIMPRHL</sequence>
<dbReference type="SMART" id="SM00343">
    <property type="entry name" value="ZnF_C2HC"/>
    <property type="match status" value="2"/>
</dbReference>
<dbReference type="OrthoDB" id="431817at2759"/>
<evidence type="ECO:0000256" key="2">
    <source>
        <dbReference type="ARBA" id="ARBA00022490"/>
    </source>
</evidence>
<dbReference type="InterPro" id="IPR037275">
    <property type="entry name" value="Znf_CTCHY_sf"/>
</dbReference>
<dbReference type="AlphaFoldDB" id="A0A0M3QV84"/>
<evidence type="ECO:0000256" key="4">
    <source>
        <dbReference type="ARBA" id="ARBA00022679"/>
    </source>
</evidence>
<evidence type="ECO:0000256" key="1">
    <source>
        <dbReference type="ARBA" id="ARBA00004496"/>
    </source>
</evidence>
<accession>A0A0M3QV84</accession>
<dbReference type="InterPro" id="IPR017921">
    <property type="entry name" value="Znf_CTCHY"/>
</dbReference>
<evidence type="ECO:0000313" key="8">
    <source>
        <dbReference type="EMBL" id="ALC41969.1"/>
    </source>
</evidence>
<keyword evidence="3" id="KW-0489">Methyltransferase</keyword>
<dbReference type="Proteomes" id="UP000494163">
    <property type="component" value="Chromosome 2R"/>
</dbReference>
<dbReference type="Pfam" id="PF10237">
    <property type="entry name" value="N6-adenineMlase"/>
    <property type="match status" value="1"/>
</dbReference>
<evidence type="ECO:0000259" key="6">
    <source>
        <dbReference type="PROSITE" id="PS50158"/>
    </source>
</evidence>
<dbReference type="PROSITE" id="PS50158">
    <property type="entry name" value="ZF_CCHC"/>
    <property type="match status" value="1"/>
</dbReference>
<dbReference type="InterPro" id="IPR039846">
    <property type="entry name" value="ZCCHC4"/>
</dbReference>
<dbReference type="EMBL" id="CP012524">
    <property type="protein sequence ID" value="ALC41969.1"/>
    <property type="molecule type" value="Genomic_DNA"/>
</dbReference>
<reference evidence="8 9" key="1">
    <citation type="submission" date="2015-08" db="EMBL/GenBank/DDBJ databases">
        <title>Ancestral chromatin configuration constrains chromatin evolution on differentiating sex chromosomes in Drosophila.</title>
        <authorList>
            <person name="Zhou Q."/>
            <person name="Bachtrog D."/>
        </authorList>
    </citation>
    <scope>NUCLEOTIDE SEQUENCE [LARGE SCALE GENOMIC DNA]</scope>
    <source>
        <tissue evidence="8">Whole larvae</tissue>
    </source>
</reference>
<feature type="domain" description="CCHC-type" evidence="6">
    <location>
        <begin position="374"/>
        <end position="387"/>
    </location>
</feature>
<evidence type="ECO:0000256" key="3">
    <source>
        <dbReference type="ARBA" id="ARBA00022603"/>
    </source>
</evidence>
<feature type="domain" description="CTCHY-type" evidence="7">
    <location>
        <begin position="301"/>
        <end position="362"/>
    </location>
</feature>
<comment type="subcellular location">
    <subcellularLocation>
        <location evidence="1">Cytoplasm</location>
    </subcellularLocation>
</comment>
<dbReference type="Gene3D" id="4.10.60.10">
    <property type="entry name" value="Zinc finger, CCHC-type"/>
    <property type="match status" value="1"/>
</dbReference>
<keyword evidence="4" id="KW-0808">Transferase</keyword>
<evidence type="ECO:0000313" key="9">
    <source>
        <dbReference type="Proteomes" id="UP000494163"/>
    </source>
</evidence>
<dbReference type="InterPro" id="IPR041370">
    <property type="entry name" value="Mlase_EEF1AKMT1/ZCCHC4"/>
</dbReference>
<dbReference type="InterPro" id="IPR001878">
    <property type="entry name" value="Znf_CCHC"/>
</dbReference>
<dbReference type="GO" id="GO:0005737">
    <property type="term" value="C:cytoplasm"/>
    <property type="evidence" value="ECO:0007669"/>
    <property type="project" value="UniProtKB-SubCell"/>
</dbReference>
<keyword evidence="9" id="KW-1185">Reference proteome</keyword>
<proteinExistence type="predicted"/>
<keyword evidence="2" id="KW-0963">Cytoplasm</keyword>